<feature type="transmembrane region" description="Helical" evidence="1">
    <location>
        <begin position="116"/>
        <end position="134"/>
    </location>
</feature>
<organism evidence="2 3">
    <name type="scientific">Diploptera punctata</name>
    <name type="common">Pacific beetle cockroach</name>
    <dbReference type="NCBI Taxonomy" id="6984"/>
    <lineage>
        <taxon>Eukaryota</taxon>
        <taxon>Metazoa</taxon>
        <taxon>Ecdysozoa</taxon>
        <taxon>Arthropoda</taxon>
        <taxon>Hexapoda</taxon>
        <taxon>Insecta</taxon>
        <taxon>Pterygota</taxon>
        <taxon>Neoptera</taxon>
        <taxon>Polyneoptera</taxon>
        <taxon>Dictyoptera</taxon>
        <taxon>Blattodea</taxon>
        <taxon>Blaberoidea</taxon>
        <taxon>Blaberidae</taxon>
        <taxon>Diplopterinae</taxon>
        <taxon>Diploptera</taxon>
    </lineage>
</organism>
<feature type="non-terminal residue" evidence="2">
    <location>
        <position position="1"/>
    </location>
</feature>
<sequence length="173" mass="20344">KCTDGLSMESSRWIVPVTQVYIFIQMYRWLVGIDCSCTARAKILDYCSCTARIVPVTQAYIFIQMYRWLVTQAYIFIQILFLLFLNVQMACGLFLYGALFLLFLYGACKNAGLFEVWNFLARLFLWLVEMYRWLVGIDCSCTMACGYRLFLYGAWLIVPVTQAYIFIQMFKWL</sequence>
<feature type="non-terminal residue" evidence="2">
    <location>
        <position position="173"/>
    </location>
</feature>
<keyword evidence="1" id="KW-0812">Transmembrane</keyword>
<feature type="transmembrane region" description="Helical" evidence="1">
    <location>
        <begin position="146"/>
        <end position="167"/>
    </location>
</feature>
<reference evidence="2" key="1">
    <citation type="journal article" date="2023" name="IScience">
        <title>Live-bearing cockroach genome reveals convergent evolutionary mechanisms linked to viviparity in insects and beyond.</title>
        <authorList>
            <person name="Fouks B."/>
            <person name="Harrison M.C."/>
            <person name="Mikhailova A.A."/>
            <person name="Marchal E."/>
            <person name="English S."/>
            <person name="Carruthers M."/>
            <person name="Jennings E.C."/>
            <person name="Chiamaka E.L."/>
            <person name="Frigard R.A."/>
            <person name="Pippel M."/>
            <person name="Attardo G.M."/>
            <person name="Benoit J.B."/>
            <person name="Bornberg-Bauer E."/>
            <person name="Tobe S.S."/>
        </authorList>
    </citation>
    <scope>NUCLEOTIDE SEQUENCE</scope>
    <source>
        <strain evidence="2">Stay&amp;Tobe</strain>
    </source>
</reference>
<evidence type="ECO:0000256" key="1">
    <source>
        <dbReference type="SAM" id="Phobius"/>
    </source>
</evidence>
<proteinExistence type="predicted"/>
<protein>
    <submittedName>
        <fullName evidence="2">Uncharacterized protein</fullName>
    </submittedName>
</protein>
<dbReference type="EMBL" id="JASPKZ010007250">
    <property type="protein sequence ID" value="KAJ9585750.1"/>
    <property type="molecule type" value="Genomic_DNA"/>
</dbReference>
<comment type="caution">
    <text evidence="2">The sequence shown here is derived from an EMBL/GenBank/DDBJ whole genome shotgun (WGS) entry which is preliminary data.</text>
</comment>
<feature type="transmembrane region" description="Helical" evidence="1">
    <location>
        <begin position="13"/>
        <end position="31"/>
    </location>
</feature>
<name>A0AAD7ZSE7_DIPPU</name>
<keyword evidence="3" id="KW-1185">Reference proteome</keyword>
<keyword evidence="1" id="KW-1133">Transmembrane helix</keyword>
<keyword evidence="1" id="KW-0472">Membrane</keyword>
<evidence type="ECO:0000313" key="2">
    <source>
        <dbReference type="EMBL" id="KAJ9585750.1"/>
    </source>
</evidence>
<accession>A0AAD7ZSE7</accession>
<evidence type="ECO:0000313" key="3">
    <source>
        <dbReference type="Proteomes" id="UP001233999"/>
    </source>
</evidence>
<dbReference type="AlphaFoldDB" id="A0AAD7ZSE7"/>
<dbReference type="Proteomes" id="UP001233999">
    <property type="component" value="Unassembled WGS sequence"/>
</dbReference>
<feature type="transmembrane region" description="Helical" evidence="1">
    <location>
        <begin position="75"/>
        <end position="104"/>
    </location>
</feature>
<gene>
    <name evidence="2" type="ORF">L9F63_002445</name>
</gene>
<reference evidence="2" key="2">
    <citation type="submission" date="2023-05" db="EMBL/GenBank/DDBJ databases">
        <authorList>
            <person name="Fouks B."/>
        </authorList>
    </citation>
    <scope>NUCLEOTIDE SEQUENCE</scope>
    <source>
        <strain evidence="2">Stay&amp;Tobe</strain>
        <tissue evidence="2">Testes</tissue>
    </source>
</reference>